<sequence length="386" mass="42170">MGQPKDLLQRFRNNECTSDEIEDLLQQFAVGKDVHLLKEQIAENLLLEYRETEDTAAEANTQSVSEVYARLYKDITKQGSVVPLPSGRVINYRALMGVAAAIFAVAFGLWFFIAPGHPEKQIVPGKNTAVLTLSNGTAINLSESKSGIVVNAGQVKYNDGSYLLADGLSTKSAEGARSFTLKTPRGGTYQVRLPDGTDVWLNAASSLSYSAGLKEQGARRVKLEGEGYFEVAKDKKHPFIVESSGQKVEVLGTHFNVKNYKDEPGARTTLLEGSVKVISGSDVKTLVPGQQARITGNVIKVFAVNASDVVAWKNGNFQFSEENIQTVMLAISRWYDVEVIYQGPVTKESFGGEISRAKPITEVLASLEETGSVHFKIEGRRVFVMP</sequence>
<name>A0ACC6KZ17_9SPHI</name>
<proteinExistence type="predicted"/>
<gene>
    <name evidence="1" type="ORF">J2X78_003077</name>
</gene>
<dbReference type="Proteomes" id="UP001246858">
    <property type="component" value="Unassembled WGS sequence"/>
</dbReference>
<evidence type="ECO:0000313" key="1">
    <source>
        <dbReference type="EMBL" id="MDR6784512.1"/>
    </source>
</evidence>
<comment type="caution">
    <text evidence="1">The sequence shown here is derived from an EMBL/GenBank/DDBJ whole genome shotgun (WGS) entry which is preliminary data.</text>
</comment>
<reference evidence="1" key="1">
    <citation type="submission" date="2023-07" db="EMBL/GenBank/DDBJ databases">
        <title>Sorghum-associated microbial communities from plants grown in Nebraska, USA.</title>
        <authorList>
            <person name="Schachtman D."/>
        </authorList>
    </citation>
    <scope>NUCLEOTIDE SEQUENCE</scope>
    <source>
        <strain evidence="1">2697</strain>
    </source>
</reference>
<accession>A0ACC6KZ17</accession>
<protein>
    <submittedName>
        <fullName evidence="1">Uncharacterized protein</fullName>
    </submittedName>
</protein>
<evidence type="ECO:0000313" key="2">
    <source>
        <dbReference type="Proteomes" id="UP001246858"/>
    </source>
</evidence>
<keyword evidence="2" id="KW-1185">Reference proteome</keyword>
<dbReference type="EMBL" id="JAVDTF010000002">
    <property type="protein sequence ID" value="MDR6784512.1"/>
    <property type="molecule type" value="Genomic_DNA"/>
</dbReference>
<organism evidence="1 2">
    <name type="scientific">Pedobacter africanus</name>
    <dbReference type="NCBI Taxonomy" id="151894"/>
    <lineage>
        <taxon>Bacteria</taxon>
        <taxon>Pseudomonadati</taxon>
        <taxon>Bacteroidota</taxon>
        <taxon>Sphingobacteriia</taxon>
        <taxon>Sphingobacteriales</taxon>
        <taxon>Sphingobacteriaceae</taxon>
        <taxon>Pedobacter</taxon>
    </lineage>
</organism>